<evidence type="ECO:0000256" key="5">
    <source>
        <dbReference type="PIRSR" id="PIRSR607724-2"/>
    </source>
</evidence>
<dbReference type="AlphaFoldDB" id="A0A9Q0NX10"/>
<feature type="binding site" evidence="5">
    <location>
        <position position="284"/>
    </location>
    <ligand>
        <name>substrate</name>
    </ligand>
</feature>
<name>A0A9Q0NX10_SALVM</name>
<dbReference type="GO" id="GO:0005737">
    <property type="term" value="C:cytoplasm"/>
    <property type="evidence" value="ECO:0007669"/>
    <property type="project" value="TreeGrafter"/>
</dbReference>
<feature type="active site" evidence="4">
    <location>
        <position position="286"/>
    </location>
</feature>
<feature type="binding site" evidence="5">
    <location>
        <position position="270"/>
    </location>
    <ligand>
        <name>substrate</name>
    </ligand>
</feature>
<evidence type="ECO:0000259" key="6">
    <source>
        <dbReference type="Pfam" id="PF05028"/>
    </source>
</evidence>
<comment type="similarity">
    <text evidence="1">Belongs to the poly(ADP-ribose) glycohydrolase family.</text>
</comment>
<feature type="domain" description="PARG helical" evidence="7">
    <location>
        <begin position="87"/>
        <end position="218"/>
    </location>
</feature>
<dbReference type="OrthoDB" id="1937899at2759"/>
<keyword evidence="3" id="KW-0378">Hydrolase</keyword>
<protein>
    <recommendedName>
        <fullName evidence="2">poly(ADP-ribose) glycohydrolase</fullName>
        <ecNumber evidence="2">3.2.1.143</ecNumber>
    </recommendedName>
</protein>
<dbReference type="GO" id="GO:1990966">
    <property type="term" value="P:ATP generation from poly-ADP-D-ribose"/>
    <property type="evidence" value="ECO:0007669"/>
    <property type="project" value="TreeGrafter"/>
</dbReference>
<dbReference type="GO" id="GO:0006282">
    <property type="term" value="P:regulation of DNA repair"/>
    <property type="evidence" value="ECO:0007669"/>
    <property type="project" value="InterPro"/>
</dbReference>
<proteinExistence type="inferred from homology"/>
<sequence>MENREDLKSMLPFLPLLLRSSNLFWPSQVVESLKTLSKGPLYSKVNSGELLFITISNIRDSLALPSLHRLSPYAHEGYGLFFDELISREEAAKWFADVVPGLANFLLRLPSLLESHYHNADNLLNGVKTGFRLLGPQDAGVVFLGQELIGALLVCAFFCLFPVSDRGAKRLPTINFDHLFEDIYSSYSEKQENKIKCIIHYFERICLSMPEGSVSFERKILPSEQLPLCVSYPKADFWIKSVVSLCTLEVHSSGFIEDQSSGALEVDFSNKYLGGGALHRGCVQEEIRFMINPELIAGMLFLPCMEDNEAIEIVGAERFSNYTGYASSFRFSGDYVDKRDVDSFRRRRTRIVAIDALCNAGMGQYELKYLLRETNKAFCGFLDQSKCDHKRLFRDGGLKGSRCIQADRDDDVMVKDFPMDEAPSTSVEIALSGEESVNQVIRYSDKKGSWCEDPENKIGIATGNWGCGAFGGDPEIKTIVQWLAASQALRPSVSYYTCGLKSLQNLNQLSQWISLHGWTVGDLWNMLVEYSSQRFNRETNLGFLCMAAPFAIFPRGPLTFFLFVNNVINYVASLFNLSHSIMNKEWHTLLSYMVVVLKVVLVDDDDDDDDYSSRKGTVNDPYLMDAEERREWRMKIREVMKKYPDVDEDAELDSEEKKMKMEKLLSDYPLIVDEDDPDWPEDADGRGFEIVWQDDDSIRPIKDITTAGWEEAVFKDISPLIVLVHNRYKRPKENEKIRDALEKAVHIIWNCRLPSPRCVAIDAVVETELVSALKVSVFPEIIFTKAGKILYREKAIRTADEFSKIMAYFYYGAGRPPCLNDIGDSQELIPSVHLPMKPRS</sequence>
<organism evidence="8 9">
    <name type="scientific">Salix viminalis</name>
    <name type="common">Common osier</name>
    <name type="synonym">Basket willow</name>
    <dbReference type="NCBI Taxonomy" id="40686"/>
    <lineage>
        <taxon>Eukaryota</taxon>
        <taxon>Viridiplantae</taxon>
        <taxon>Streptophyta</taxon>
        <taxon>Embryophyta</taxon>
        <taxon>Tracheophyta</taxon>
        <taxon>Spermatophyta</taxon>
        <taxon>Magnoliopsida</taxon>
        <taxon>eudicotyledons</taxon>
        <taxon>Gunneridae</taxon>
        <taxon>Pentapetalae</taxon>
        <taxon>rosids</taxon>
        <taxon>fabids</taxon>
        <taxon>Malpighiales</taxon>
        <taxon>Salicaceae</taxon>
        <taxon>Saliceae</taxon>
        <taxon>Salix</taxon>
    </lineage>
</organism>
<reference evidence="8" key="2">
    <citation type="journal article" date="2023" name="Int. J. Mol. Sci.">
        <title>De Novo Assembly and Annotation of 11 Diverse Shrub Willow (Salix) Genomes Reveals Novel Gene Organization in Sex-Linked Regions.</title>
        <authorList>
            <person name="Hyden B."/>
            <person name="Feng K."/>
            <person name="Yates T.B."/>
            <person name="Jawdy S."/>
            <person name="Cereghino C."/>
            <person name="Smart L.B."/>
            <person name="Muchero W."/>
        </authorList>
    </citation>
    <scope>NUCLEOTIDE SEQUENCE [LARGE SCALE GENOMIC DNA]</scope>
    <source>
        <tissue evidence="8">Shoot tip</tissue>
    </source>
</reference>
<evidence type="ECO:0000256" key="2">
    <source>
        <dbReference type="ARBA" id="ARBA00012255"/>
    </source>
</evidence>
<dbReference type="InterPro" id="IPR048362">
    <property type="entry name" value="PARG_helical"/>
</dbReference>
<evidence type="ECO:0000313" key="8">
    <source>
        <dbReference type="EMBL" id="KAJ6677533.1"/>
    </source>
</evidence>
<dbReference type="GO" id="GO:0005975">
    <property type="term" value="P:carbohydrate metabolic process"/>
    <property type="evidence" value="ECO:0007669"/>
    <property type="project" value="InterPro"/>
</dbReference>
<dbReference type="GO" id="GO:0009225">
    <property type="term" value="P:nucleotide-sugar metabolic process"/>
    <property type="evidence" value="ECO:0007669"/>
    <property type="project" value="TreeGrafter"/>
</dbReference>
<comment type="caution">
    <text evidence="8">The sequence shown here is derived from an EMBL/GenBank/DDBJ whole genome shotgun (WGS) entry which is preliminary data.</text>
</comment>
<evidence type="ECO:0000256" key="4">
    <source>
        <dbReference type="PIRSR" id="PIRSR607724-1"/>
    </source>
</evidence>
<dbReference type="PANTHER" id="PTHR12837">
    <property type="entry name" value="POLY ADP-RIBOSE GLYCOHYDROLASE"/>
    <property type="match status" value="1"/>
</dbReference>
<accession>A0A9Q0NX10</accession>
<dbReference type="GO" id="GO:0004649">
    <property type="term" value="F:poly(ADP-ribose) glycohydrolase activity"/>
    <property type="evidence" value="ECO:0007669"/>
    <property type="project" value="UniProtKB-EC"/>
</dbReference>
<dbReference type="Proteomes" id="UP001151529">
    <property type="component" value="Chromosome 7"/>
</dbReference>
<dbReference type="GO" id="GO:0005634">
    <property type="term" value="C:nucleus"/>
    <property type="evidence" value="ECO:0007669"/>
    <property type="project" value="TreeGrafter"/>
</dbReference>
<feature type="active site" evidence="4">
    <location>
        <position position="267"/>
    </location>
</feature>
<feature type="binding site" evidence="5">
    <location>
        <position position="325"/>
    </location>
    <ligand>
        <name>substrate</name>
    </ligand>
</feature>
<evidence type="ECO:0000313" key="9">
    <source>
        <dbReference type="Proteomes" id="UP001151529"/>
    </source>
</evidence>
<dbReference type="Pfam" id="PF05028">
    <property type="entry name" value="PARG_cat_C"/>
    <property type="match status" value="1"/>
</dbReference>
<keyword evidence="9" id="KW-1185">Reference proteome</keyword>
<dbReference type="InterPro" id="IPR007724">
    <property type="entry name" value="Poly_GlycHdrlase"/>
</dbReference>
<evidence type="ECO:0000256" key="3">
    <source>
        <dbReference type="ARBA" id="ARBA00022801"/>
    </source>
</evidence>
<reference evidence="8" key="1">
    <citation type="submission" date="2022-11" db="EMBL/GenBank/DDBJ databases">
        <authorList>
            <person name="Hyden B.L."/>
            <person name="Feng K."/>
            <person name="Yates T."/>
            <person name="Jawdy S."/>
            <person name="Smart L.B."/>
            <person name="Muchero W."/>
        </authorList>
    </citation>
    <scope>NUCLEOTIDE SEQUENCE</scope>
    <source>
        <tissue evidence="8">Shoot tip</tissue>
    </source>
</reference>
<dbReference type="PANTHER" id="PTHR12837:SF0">
    <property type="entry name" value="POLY(ADP-RIBOSE) GLYCOHYDROLASE"/>
    <property type="match status" value="1"/>
</dbReference>
<gene>
    <name evidence="8" type="ORF">OIU85_008138</name>
</gene>
<evidence type="ECO:0000259" key="7">
    <source>
        <dbReference type="Pfam" id="PF20811"/>
    </source>
</evidence>
<evidence type="ECO:0000256" key="1">
    <source>
        <dbReference type="ARBA" id="ARBA00009545"/>
    </source>
</evidence>
<feature type="domain" description="PARG catalytic Macro" evidence="6">
    <location>
        <begin position="236"/>
        <end position="504"/>
    </location>
</feature>
<dbReference type="EC" id="3.2.1.143" evidence="2"/>
<dbReference type="Pfam" id="PF20811">
    <property type="entry name" value="PARG_cat_N"/>
    <property type="match status" value="1"/>
</dbReference>
<feature type="active site" evidence="4">
    <location>
        <position position="285"/>
    </location>
</feature>
<dbReference type="EMBL" id="JAPFFL010000014">
    <property type="protein sequence ID" value="KAJ6677533.1"/>
    <property type="molecule type" value="Genomic_DNA"/>
</dbReference>
<dbReference type="InterPro" id="IPR046372">
    <property type="entry name" value="PARG_cat_C"/>
</dbReference>